<evidence type="ECO:0000256" key="10">
    <source>
        <dbReference type="ARBA" id="ARBA00023180"/>
    </source>
</evidence>
<dbReference type="SMART" id="SM00112">
    <property type="entry name" value="CA"/>
    <property type="match status" value="6"/>
</dbReference>
<evidence type="ECO:0000256" key="2">
    <source>
        <dbReference type="ARBA" id="ARBA00022475"/>
    </source>
</evidence>
<evidence type="ECO:0000313" key="16">
    <source>
        <dbReference type="Proteomes" id="UP001148018"/>
    </source>
</evidence>
<evidence type="ECO:0000256" key="11">
    <source>
        <dbReference type="PROSITE-ProRule" id="PRU00043"/>
    </source>
</evidence>
<dbReference type="Gene3D" id="2.60.40.60">
    <property type="entry name" value="Cadherins"/>
    <property type="match status" value="7"/>
</dbReference>
<dbReference type="AlphaFoldDB" id="A0A9Q0DRF5"/>
<evidence type="ECO:0000256" key="12">
    <source>
        <dbReference type="SAM" id="MobiDB-lite"/>
    </source>
</evidence>
<dbReference type="InterPro" id="IPR020894">
    <property type="entry name" value="Cadherin_CS"/>
</dbReference>
<dbReference type="SUPFAM" id="SSF49313">
    <property type="entry name" value="Cadherin-like"/>
    <property type="match status" value="6"/>
</dbReference>
<dbReference type="InterPro" id="IPR050174">
    <property type="entry name" value="Protocadherin/Cadherin-CA"/>
</dbReference>
<keyword evidence="16" id="KW-1185">Reference proteome</keyword>
<feature type="non-terminal residue" evidence="15">
    <location>
        <position position="1"/>
    </location>
</feature>
<dbReference type="PROSITE" id="PS00232">
    <property type="entry name" value="CADHERIN_1"/>
    <property type="match status" value="2"/>
</dbReference>
<feature type="region of interest" description="Disordered" evidence="12">
    <location>
        <begin position="759"/>
        <end position="781"/>
    </location>
</feature>
<gene>
    <name evidence="15" type="ORF">NHX12_005386</name>
</gene>
<feature type="domain" description="Cadherin" evidence="14">
    <location>
        <begin position="450"/>
        <end position="553"/>
    </location>
</feature>
<dbReference type="FunFam" id="2.60.40.60:FF:000020">
    <property type="entry name" value="Dachsous cadherin-related 1b"/>
    <property type="match status" value="1"/>
</dbReference>
<dbReference type="GO" id="GO:0005886">
    <property type="term" value="C:plasma membrane"/>
    <property type="evidence" value="ECO:0007669"/>
    <property type="project" value="UniProtKB-SubCell"/>
</dbReference>
<dbReference type="Pfam" id="PF00028">
    <property type="entry name" value="Cadherin"/>
    <property type="match status" value="5"/>
</dbReference>
<reference evidence="15" key="1">
    <citation type="submission" date="2022-07" db="EMBL/GenBank/DDBJ databases">
        <title>Chromosome-level genome of Muraenolepis orangiensis.</title>
        <authorList>
            <person name="Kim J."/>
        </authorList>
    </citation>
    <scope>NUCLEOTIDE SEQUENCE</scope>
    <source>
        <strain evidence="15">KU_S4_2022</strain>
        <tissue evidence="15">Muscle</tissue>
    </source>
</reference>
<comment type="subcellular location">
    <subcellularLocation>
        <location evidence="1">Cell membrane</location>
        <topology evidence="1">Single-pass type I membrane protein</topology>
    </subcellularLocation>
</comment>
<keyword evidence="7" id="KW-0130">Cell adhesion</keyword>
<keyword evidence="6 11" id="KW-0106">Calcium</keyword>
<feature type="domain" description="Cadherin" evidence="14">
    <location>
        <begin position="129"/>
        <end position="239"/>
    </location>
</feature>
<evidence type="ECO:0000256" key="7">
    <source>
        <dbReference type="ARBA" id="ARBA00022889"/>
    </source>
</evidence>
<evidence type="ECO:0000256" key="3">
    <source>
        <dbReference type="ARBA" id="ARBA00022692"/>
    </source>
</evidence>
<evidence type="ECO:0000256" key="6">
    <source>
        <dbReference type="ARBA" id="ARBA00022837"/>
    </source>
</evidence>
<comment type="caution">
    <text evidence="15">The sequence shown here is derived from an EMBL/GenBank/DDBJ whole genome shotgun (WGS) entry which is preliminary data.</text>
</comment>
<proteinExistence type="predicted"/>
<dbReference type="GO" id="GO:0005509">
    <property type="term" value="F:calcium ion binding"/>
    <property type="evidence" value="ECO:0007669"/>
    <property type="project" value="UniProtKB-UniRule"/>
</dbReference>
<evidence type="ECO:0000256" key="13">
    <source>
        <dbReference type="SAM" id="Phobius"/>
    </source>
</evidence>
<dbReference type="PANTHER" id="PTHR24028">
    <property type="entry name" value="CADHERIN-87A"/>
    <property type="match status" value="1"/>
</dbReference>
<dbReference type="InterPro" id="IPR002126">
    <property type="entry name" value="Cadherin-like_dom"/>
</dbReference>
<feature type="domain" description="Cadherin" evidence="14">
    <location>
        <begin position="617"/>
        <end position="717"/>
    </location>
</feature>
<keyword evidence="5" id="KW-0677">Repeat</keyword>
<protein>
    <recommendedName>
        <fullName evidence="14">Cadherin domain-containing protein</fullName>
    </recommendedName>
</protein>
<dbReference type="FunFam" id="2.60.40.60:FF:000007">
    <property type="entry name" value="Protocadherin alpha 2"/>
    <property type="match status" value="1"/>
</dbReference>
<dbReference type="FunFam" id="2.60.40.60:FF:000002">
    <property type="entry name" value="Protocadherin alpha 2"/>
    <property type="match status" value="1"/>
</dbReference>
<sequence length="805" mass="87580">MFHSRGPSRSGLVLLSRAKELFYSVKEGSPTGTFIGAVGRDLKLDFTVDPPFVFDVPQKKLSGRYVTLDNITGDLYTSDTELDRETLCPDGARGCVLSLDVLVLPQRYFQLVKVQISVEDVNDNRPCFLLEEINVSVPENAPVNARFAVEPSAADPDPGPHGVQTYRLVKDFGRFTLDVEESEGGELTPFLIVTEALDRETRAEYVTDIMAEDGGSPPLLGTATLKITITDVNDNCPRFAKSLLNVTLHGNATTGMQLGRLRAFDPDVGANAQVRYAYSERVPRNTQSLFRLDQVSGVIKIAGKMDADTGDFYKLTVLASGPGCIPAVATVNIRVHKVVTAPPAVVARYIAPEHHGVITMRESEPRFSPMALFTVKNADAGRTWDCGLEGSGPFRLTPYRQLQNEYLLETTESLDYEETEEYQLTVVTQGLKTILKVRLMDENDNPPVFQPSLVEISVEENNPPDAFLFQLRATDRDSGVLGEVIYLLEGHAPGAFAVNRHTGVLSTTAALDREEKESYRFTVRALDGGTPRREATATVIIRVTDLNDNAPRFLNKDLTFFVPENFPVFGEIGLLSATDEDAGANGRVALSLLNDEDVFVVDAGSGALRARASLDRTAVAEVYAEDRDAGANALIAYSVVGRKGAEPVSFDIHPETGNVTLRRKLSDRGLYSLLVRVSDHGRPRPLHATVVVNLFVNETVGNESYVRSLLLTDGPRPDEAFPCRPVLMGLAGACLGLLLVTAGLSSYLCCRRSRERGRAGQKEVETPLNMKSGSGQGGDRTPVGLSSLSASLAGRSLQLVGLCQQ</sequence>
<keyword evidence="2" id="KW-1003">Cell membrane</keyword>
<name>A0A9Q0DRF5_9TELE</name>
<accession>A0A9Q0DRF5</accession>
<dbReference type="GO" id="GO:0009653">
    <property type="term" value="P:anatomical structure morphogenesis"/>
    <property type="evidence" value="ECO:0007669"/>
    <property type="project" value="UniProtKB-ARBA"/>
</dbReference>
<feature type="transmembrane region" description="Helical" evidence="13">
    <location>
        <begin position="726"/>
        <end position="749"/>
    </location>
</feature>
<dbReference type="PANTHER" id="PTHR24028:SF260">
    <property type="entry name" value="PROTOCADHERIN-20"/>
    <property type="match status" value="1"/>
</dbReference>
<dbReference type="OrthoDB" id="6252479at2759"/>
<dbReference type="Pfam" id="PF08266">
    <property type="entry name" value="Cadherin_2"/>
    <property type="match status" value="1"/>
</dbReference>
<dbReference type="InterPro" id="IPR015919">
    <property type="entry name" value="Cadherin-like_sf"/>
</dbReference>
<dbReference type="PROSITE" id="PS50268">
    <property type="entry name" value="CADHERIN_2"/>
    <property type="match status" value="7"/>
</dbReference>
<dbReference type="GO" id="GO:0007156">
    <property type="term" value="P:homophilic cell adhesion via plasma membrane adhesion molecules"/>
    <property type="evidence" value="ECO:0007669"/>
    <property type="project" value="InterPro"/>
</dbReference>
<keyword evidence="10" id="KW-0325">Glycoprotein</keyword>
<dbReference type="Proteomes" id="UP001148018">
    <property type="component" value="Unassembled WGS sequence"/>
</dbReference>
<evidence type="ECO:0000256" key="8">
    <source>
        <dbReference type="ARBA" id="ARBA00022989"/>
    </source>
</evidence>
<dbReference type="InterPro" id="IPR013164">
    <property type="entry name" value="Cadherin_N"/>
</dbReference>
<feature type="domain" description="Cadherin" evidence="14">
    <location>
        <begin position="554"/>
        <end position="616"/>
    </location>
</feature>
<dbReference type="CDD" id="cd11304">
    <property type="entry name" value="Cadherin_repeat"/>
    <property type="match status" value="6"/>
</dbReference>
<keyword evidence="3 13" id="KW-0812">Transmembrane</keyword>
<evidence type="ECO:0000256" key="1">
    <source>
        <dbReference type="ARBA" id="ARBA00004251"/>
    </source>
</evidence>
<feature type="domain" description="Cadherin" evidence="14">
    <location>
        <begin position="240"/>
        <end position="345"/>
    </location>
</feature>
<dbReference type="EMBL" id="JANIIK010000112">
    <property type="protein sequence ID" value="KAJ3593048.1"/>
    <property type="molecule type" value="Genomic_DNA"/>
</dbReference>
<evidence type="ECO:0000313" key="15">
    <source>
        <dbReference type="EMBL" id="KAJ3593048.1"/>
    </source>
</evidence>
<keyword evidence="8 13" id="KW-1133">Transmembrane helix</keyword>
<keyword evidence="4" id="KW-0732">Signal</keyword>
<feature type="domain" description="Cadherin" evidence="14">
    <location>
        <begin position="373"/>
        <end position="449"/>
    </location>
</feature>
<evidence type="ECO:0000256" key="9">
    <source>
        <dbReference type="ARBA" id="ARBA00023136"/>
    </source>
</evidence>
<organism evidence="15 16">
    <name type="scientific">Muraenolepis orangiensis</name>
    <name type="common">Patagonian moray cod</name>
    <dbReference type="NCBI Taxonomy" id="630683"/>
    <lineage>
        <taxon>Eukaryota</taxon>
        <taxon>Metazoa</taxon>
        <taxon>Chordata</taxon>
        <taxon>Craniata</taxon>
        <taxon>Vertebrata</taxon>
        <taxon>Euteleostomi</taxon>
        <taxon>Actinopterygii</taxon>
        <taxon>Neopterygii</taxon>
        <taxon>Teleostei</taxon>
        <taxon>Neoteleostei</taxon>
        <taxon>Acanthomorphata</taxon>
        <taxon>Zeiogadaria</taxon>
        <taxon>Gadariae</taxon>
        <taxon>Gadiformes</taxon>
        <taxon>Muraenolepidoidei</taxon>
        <taxon>Muraenolepididae</taxon>
        <taxon>Muraenolepis</taxon>
    </lineage>
</organism>
<dbReference type="PRINTS" id="PR00205">
    <property type="entry name" value="CADHERIN"/>
</dbReference>
<evidence type="ECO:0000259" key="14">
    <source>
        <dbReference type="PROSITE" id="PS50268"/>
    </source>
</evidence>
<evidence type="ECO:0000256" key="4">
    <source>
        <dbReference type="ARBA" id="ARBA00022729"/>
    </source>
</evidence>
<evidence type="ECO:0000256" key="5">
    <source>
        <dbReference type="ARBA" id="ARBA00022737"/>
    </source>
</evidence>
<keyword evidence="9 13" id="KW-0472">Membrane</keyword>
<feature type="domain" description="Cadherin" evidence="14">
    <location>
        <begin position="17"/>
        <end position="128"/>
    </location>
</feature>